<dbReference type="EMBL" id="CM044701">
    <property type="protein sequence ID" value="KAI5679816.1"/>
    <property type="molecule type" value="Genomic_DNA"/>
</dbReference>
<keyword evidence="2" id="KW-1185">Reference proteome</keyword>
<name>A0ACC0C4F2_CATRO</name>
<dbReference type="Proteomes" id="UP001060085">
    <property type="component" value="Linkage Group LG01"/>
</dbReference>
<proteinExistence type="predicted"/>
<evidence type="ECO:0000313" key="1">
    <source>
        <dbReference type="EMBL" id="KAI5679816.1"/>
    </source>
</evidence>
<protein>
    <submittedName>
        <fullName evidence="1">Uncharacterized protein</fullName>
    </submittedName>
</protein>
<organism evidence="1 2">
    <name type="scientific">Catharanthus roseus</name>
    <name type="common">Madagascar periwinkle</name>
    <name type="synonym">Vinca rosea</name>
    <dbReference type="NCBI Taxonomy" id="4058"/>
    <lineage>
        <taxon>Eukaryota</taxon>
        <taxon>Viridiplantae</taxon>
        <taxon>Streptophyta</taxon>
        <taxon>Embryophyta</taxon>
        <taxon>Tracheophyta</taxon>
        <taxon>Spermatophyta</taxon>
        <taxon>Magnoliopsida</taxon>
        <taxon>eudicotyledons</taxon>
        <taxon>Gunneridae</taxon>
        <taxon>Pentapetalae</taxon>
        <taxon>asterids</taxon>
        <taxon>lamiids</taxon>
        <taxon>Gentianales</taxon>
        <taxon>Apocynaceae</taxon>
        <taxon>Rauvolfioideae</taxon>
        <taxon>Vinceae</taxon>
        <taxon>Catharanthinae</taxon>
        <taxon>Catharanthus</taxon>
    </lineage>
</organism>
<sequence>MGDHHHHHHLPTTTTTTLSNARKELEDLYCGIPDDSVNLTFQDLAEISSRPQKVAGGTPPAHNIMVSPRKEEVAPLTKLPSLDFNRAIELAAASSRSDHPVHMSHVNGLKHGMMKMDHNHNNNNYGSPFSHHEASRPGFRNGMMESSISMGLGYDEMSGMTSMGASMGIGMGGRRRPGIPHSNICTVCCTYIYIFRHRCLVCGRVYCRQCVGIGMGEMKEGRKCIECLGRRFSQRYIKKAGEIGCCMGYPSTIKQQELKWAEKGPRRSGENRYGRSGMVSQSRSAAPSTTRPPRHFHTPNNNNNNSNSFVMSSPYSPYYSATNHPLPF</sequence>
<reference evidence="2" key="1">
    <citation type="journal article" date="2023" name="Nat. Plants">
        <title>Single-cell RNA sequencing provides a high-resolution roadmap for understanding the multicellular compartmentation of specialized metabolism.</title>
        <authorList>
            <person name="Sun S."/>
            <person name="Shen X."/>
            <person name="Li Y."/>
            <person name="Li Y."/>
            <person name="Wang S."/>
            <person name="Li R."/>
            <person name="Zhang H."/>
            <person name="Shen G."/>
            <person name="Guo B."/>
            <person name="Wei J."/>
            <person name="Xu J."/>
            <person name="St-Pierre B."/>
            <person name="Chen S."/>
            <person name="Sun C."/>
        </authorList>
    </citation>
    <scope>NUCLEOTIDE SEQUENCE [LARGE SCALE GENOMIC DNA]</scope>
</reference>
<comment type="caution">
    <text evidence="1">The sequence shown here is derived from an EMBL/GenBank/DDBJ whole genome shotgun (WGS) entry which is preliminary data.</text>
</comment>
<accession>A0ACC0C4F2</accession>
<evidence type="ECO:0000313" key="2">
    <source>
        <dbReference type="Proteomes" id="UP001060085"/>
    </source>
</evidence>
<gene>
    <name evidence="1" type="ORF">M9H77_01043</name>
</gene>